<feature type="compositionally biased region" description="Basic and acidic residues" evidence="1">
    <location>
        <begin position="13"/>
        <end position="35"/>
    </location>
</feature>
<organism evidence="2 3">
    <name type="scientific">Bacteriovorax stolpii</name>
    <name type="common">Bdellovibrio stolpii</name>
    <dbReference type="NCBI Taxonomy" id="960"/>
    <lineage>
        <taxon>Bacteria</taxon>
        <taxon>Pseudomonadati</taxon>
        <taxon>Bdellovibrionota</taxon>
        <taxon>Bacteriovoracia</taxon>
        <taxon>Bacteriovoracales</taxon>
        <taxon>Bacteriovoracaceae</taxon>
        <taxon>Bacteriovorax</taxon>
    </lineage>
</organism>
<feature type="compositionally biased region" description="Basic and acidic residues" evidence="1">
    <location>
        <begin position="48"/>
        <end position="63"/>
    </location>
</feature>
<dbReference type="RefSeq" id="WP_102242785.1">
    <property type="nucleotide sequence ID" value="NZ_CP025704.1"/>
</dbReference>
<reference evidence="2 3" key="1">
    <citation type="submission" date="2018-01" db="EMBL/GenBank/DDBJ databases">
        <title>Complete genome sequence of Bacteriovorax stolpii DSM12778.</title>
        <authorList>
            <person name="Tang B."/>
            <person name="Chang J."/>
        </authorList>
    </citation>
    <scope>NUCLEOTIDE SEQUENCE [LARGE SCALE GENOMIC DNA]</scope>
    <source>
        <strain evidence="2 3">DSM 12778</strain>
    </source>
</reference>
<accession>A0A2K9NPP5</accession>
<evidence type="ECO:0000256" key="1">
    <source>
        <dbReference type="SAM" id="MobiDB-lite"/>
    </source>
</evidence>
<dbReference type="AlphaFoldDB" id="A0A2K9NPP5"/>
<protein>
    <submittedName>
        <fullName evidence="2">Uncharacterized protein</fullName>
    </submittedName>
</protein>
<keyword evidence="3" id="KW-1185">Reference proteome</keyword>
<feature type="compositionally biased region" description="Polar residues" evidence="1">
    <location>
        <begin position="1"/>
        <end position="12"/>
    </location>
</feature>
<dbReference type="EMBL" id="CP025704">
    <property type="protein sequence ID" value="AUN97490.1"/>
    <property type="molecule type" value="Genomic_DNA"/>
</dbReference>
<feature type="region of interest" description="Disordered" evidence="1">
    <location>
        <begin position="1"/>
        <end position="63"/>
    </location>
</feature>
<gene>
    <name evidence="2" type="ORF">C0V70_05065</name>
</gene>
<dbReference type="Proteomes" id="UP000235584">
    <property type="component" value="Chromosome"/>
</dbReference>
<evidence type="ECO:0000313" key="3">
    <source>
        <dbReference type="Proteomes" id="UP000235584"/>
    </source>
</evidence>
<proteinExistence type="predicted"/>
<evidence type="ECO:0000313" key="2">
    <source>
        <dbReference type="EMBL" id="AUN97490.1"/>
    </source>
</evidence>
<name>A0A2K9NPP5_BACTC</name>
<sequence length="63" mass="6972">MVQNKKNFSSGRKSAEDSQDMDRKSGVRHAEKAADTSRSGNLKQTGISKDKSNISKRDMGSRK</sequence>
<feature type="compositionally biased region" description="Polar residues" evidence="1">
    <location>
        <begin position="36"/>
        <end position="47"/>
    </location>
</feature>
<dbReference type="KEGG" id="bsto:C0V70_05065"/>